<feature type="domain" description="Mur ligase central" evidence="8">
    <location>
        <begin position="112"/>
        <end position="290"/>
    </location>
</feature>
<dbReference type="PANTHER" id="PTHR43692:SF1">
    <property type="entry name" value="UDP-N-ACETYLMURAMOYLALANINE--D-GLUTAMATE LIGASE"/>
    <property type="match status" value="1"/>
</dbReference>
<dbReference type="AlphaFoldDB" id="A0A0W8G1K7"/>
<dbReference type="Gene3D" id="3.90.190.20">
    <property type="entry name" value="Mur ligase, C-terminal domain"/>
    <property type="match status" value="1"/>
</dbReference>
<dbReference type="Gene3D" id="3.40.1190.10">
    <property type="entry name" value="Mur-like, catalytic domain"/>
    <property type="match status" value="1"/>
</dbReference>
<dbReference type="Pfam" id="PF02875">
    <property type="entry name" value="Mur_ligase_C"/>
    <property type="match status" value="1"/>
</dbReference>
<evidence type="ECO:0000256" key="3">
    <source>
        <dbReference type="ARBA" id="ARBA00022490"/>
    </source>
</evidence>
<dbReference type="InterPro" id="IPR036565">
    <property type="entry name" value="Mur-like_cat_sf"/>
</dbReference>
<keyword evidence="3" id="KW-0963">Cytoplasm</keyword>
<evidence type="ECO:0000313" key="9">
    <source>
        <dbReference type="EMBL" id="KUG27044.1"/>
    </source>
</evidence>
<evidence type="ECO:0000256" key="5">
    <source>
        <dbReference type="ARBA" id="ARBA00022741"/>
    </source>
</evidence>
<evidence type="ECO:0000256" key="6">
    <source>
        <dbReference type="ARBA" id="ARBA00022840"/>
    </source>
</evidence>
<dbReference type="InterPro" id="IPR013221">
    <property type="entry name" value="Mur_ligase_cen"/>
</dbReference>
<evidence type="ECO:0000259" key="8">
    <source>
        <dbReference type="Pfam" id="PF08245"/>
    </source>
</evidence>
<evidence type="ECO:0000259" key="7">
    <source>
        <dbReference type="Pfam" id="PF02875"/>
    </source>
</evidence>
<reference evidence="9" key="1">
    <citation type="journal article" date="2015" name="Proc. Natl. Acad. Sci. U.S.A.">
        <title>Networks of energetic and metabolic interactions define dynamics in microbial communities.</title>
        <authorList>
            <person name="Embree M."/>
            <person name="Liu J.K."/>
            <person name="Al-Bassam M.M."/>
            <person name="Zengler K."/>
        </authorList>
    </citation>
    <scope>NUCLEOTIDE SEQUENCE</scope>
</reference>
<dbReference type="Gene3D" id="3.40.50.720">
    <property type="entry name" value="NAD(P)-binding Rossmann-like Domain"/>
    <property type="match status" value="1"/>
</dbReference>
<dbReference type="GO" id="GO:0051301">
    <property type="term" value="P:cell division"/>
    <property type="evidence" value="ECO:0007669"/>
    <property type="project" value="InterPro"/>
</dbReference>
<dbReference type="InterPro" id="IPR004101">
    <property type="entry name" value="Mur_ligase_C"/>
</dbReference>
<gene>
    <name evidence="9" type="ORF">ASZ90_003109</name>
</gene>
<dbReference type="NCBIfam" id="TIGR01087">
    <property type="entry name" value="murD"/>
    <property type="match status" value="1"/>
</dbReference>
<evidence type="ECO:0000256" key="1">
    <source>
        <dbReference type="ARBA" id="ARBA00004496"/>
    </source>
</evidence>
<organism evidence="9">
    <name type="scientific">hydrocarbon metagenome</name>
    <dbReference type="NCBI Taxonomy" id="938273"/>
    <lineage>
        <taxon>unclassified sequences</taxon>
        <taxon>metagenomes</taxon>
        <taxon>ecological metagenomes</taxon>
    </lineage>
</organism>
<dbReference type="PANTHER" id="PTHR43692">
    <property type="entry name" value="UDP-N-ACETYLMURAMOYLALANINE--D-GLUTAMATE LIGASE"/>
    <property type="match status" value="1"/>
</dbReference>
<dbReference type="Pfam" id="PF21377">
    <property type="entry name" value="MurD_N"/>
    <property type="match status" value="1"/>
</dbReference>
<dbReference type="InterPro" id="IPR005762">
    <property type="entry name" value="MurD"/>
</dbReference>
<dbReference type="GO" id="GO:0008360">
    <property type="term" value="P:regulation of cell shape"/>
    <property type="evidence" value="ECO:0007669"/>
    <property type="project" value="InterPro"/>
</dbReference>
<comment type="subcellular location">
    <subcellularLocation>
        <location evidence="1">Cytoplasm</location>
    </subcellularLocation>
</comment>
<accession>A0A0W8G1K7</accession>
<dbReference type="GO" id="GO:0005737">
    <property type="term" value="C:cytoplasm"/>
    <property type="evidence" value="ECO:0007669"/>
    <property type="project" value="UniProtKB-SubCell"/>
</dbReference>
<comment type="caution">
    <text evidence="9">The sequence shown here is derived from an EMBL/GenBank/DDBJ whole genome shotgun (WGS) entry which is preliminary data.</text>
</comment>
<name>A0A0W8G1K7_9ZZZZ</name>
<dbReference type="HAMAP" id="MF_00639">
    <property type="entry name" value="MurD"/>
    <property type="match status" value="1"/>
</dbReference>
<dbReference type="UniPathway" id="UPA00219"/>
<dbReference type="GO" id="GO:0005524">
    <property type="term" value="F:ATP binding"/>
    <property type="evidence" value="ECO:0007669"/>
    <property type="project" value="UniProtKB-KW"/>
</dbReference>
<dbReference type="GO" id="GO:0008764">
    <property type="term" value="F:UDP-N-acetylmuramoylalanine-D-glutamate ligase activity"/>
    <property type="evidence" value="ECO:0007669"/>
    <property type="project" value="UniProtKB-EC"/>
</dbReference>
<keyword evidence="5" id="KW-0547">Nucleotide-binding</keyword>
<dbReference type="EC" id="6.3.2.9" evidence="9"/>
<dbReference type="InterPro" id="IPR036615">
    <property type="entry name" value="Mur_ligase_C_dom_sf"/>
</dbReference>
<comment type="pathway">
    <text evidence="2">Cell wall biogenesis; peptidoglycan biosynthesis.</text>
</comment>
<dbReference type="SUPFAM" id="SSF51984">
    <property type="entry name" value="MurCD N-terminal domain"/>
    <property type="match status" value="1"/>
</dbReference>
<sequence length="449" mass="50208">MNIKDKKISIIGAELSGKAAAKLALSQNAVPFVSDSRSNIELTEAKAIFDKLQIEYEFGLHSDKVFDCDFIVTSPGVPSNSEVLKQANEKGIEIYSEIEFASWFCKAKIISITGSNGKTTTTALLNHVLNDSGLKCFAGGNIGDPFSDLVYTANENDLISLETSSFQLDYIKYFKPSIAMILNITPDHLDRYDNSVEKYKAAKLRIFENQDSSDSLILNADDTNLHNVAEDSSVQKYYFSTKKSVDKGAYFSNGNFFFIKNDHSEKVCTTSDLFIKGEHNYANALAVLIATKLIGITNESIAKAFSSFKGVEHRLEFVREIDGIKFINDSKATNVDSVWYALNSFDEKILLILGGKDKGNNYNHIKDLVQSKVRKIYAIGTSKEIIYNFFNQYVEVDKKETLEDCVNSGRKEANKNEIVLLSPACASFDMFKNYQHRGKVFKEAVMSLN</sequence>
<keyword evidence="6" id="KW-0067">ATP-binding</keyword>
<evidence type="ECO:0000256" key="4">
    <source>
        <dbReference type="ARBA" id="ARBA00022598"/>
    </source>
</evidence>
<dbReference type="SUPFAM" id="SSF53244">
    <property type="entry name" value="MurD-like peptide ligases, peptide-binding domain"/>
    <property type="match status" value="1"/>
</dbReference>
<dbReference type="SUPFAM" id="SSF53623">
    <property type="entry name" value="MurD-like peptide ligases, catalytic domain"/>
    <property type="match status" value="1"/>
</dbReference>
<proteinExistence type="inferred from homology"/>
<keyword evidence="4 9" id="KW-0436">Ligase</keyword>
<protein>
    <submittedName>
        <fullName evidence="9">Udp-n-acetylmuramoylalanine--d-glutamate ligase</fullName>
        <ecNumber evidence="9">6.3.2.9</ecNumber>
    </submittedName>
</protein>
<dbReference type="EMBL" id="LNQE01000370">
    <property type="protein sequence ID" value="KUG27044.1"/>
    <property type="molecule type" value="Genomic_DNA"/>
</dbReference>
<feature type="domain" description="Mur ligase C-terminal" evidence="7">
    <location>
        <begin position="313"/>
        <end position="425"/>
    </location>
</feature>
<evidence type="ECO:0000256" key="2">
    <source>
        <dbReference type="ARBA" id="ARBA00004752"/>
    </source>
</evidence>
<dbReference type="GO" id="GO:0009252">
    <property type="term" value="P:peptidoglycan biosynthetic process"/>
    <property type="evidence" value="ECO:0007669"/>
    <property type="project" value="UniProtKB-UniPathway"/>
</dbReference>
<dbReference type="Pfam" id="PF08245">
    <property type="entry name" value="Mur_ligase_M"/>
    <property type="match status" value="1"/>
</dbReference>